<evidence type="ECO:0000259" key="1">
    <source>
        <dbReference type="Pfam" id="PF13302"/>
    </source>
</evidence>
<dbReference type="GO" id="GO:0016747">
    <property type="term" value="F:acyltransferase activity, transferring groups other than amino-acyl groups"/>
    <property type="evidence" value="ECO:0007669"/>
    <property type="project" value="InterPro"/>
</dbReference>
<dbReference type="PANTHER" id="PTHR43792:SF1">
    <property type="entry name" value="N-ACETYLTRANSFERASE DOMAIN-CONTAINING PROTEIN"/>
    <property type="match status" value="1"/>
</dbReference>
<protein>
    <recommendedName>
        <fullName evidence="1">N-acetyltransferase domain-containing protein</fullName>
    </recommendedName>
</protein>
<dbReference type="InterPro" id="IPR016181">
    <property type="entry name" value="Acyl_CoA_acyltransferase"/>
</dbReference>
<feature type="domain" description="N-acetyltransferase" evidence="1">
    <location>
        <begin position="8"/>
        <end position="146"/>
    </location>
</feature>
<gene>
    <name evidence="2" type="ORF">BTA35_0204705</name>
</gene>
<keyword evidence="3" id="KW-1185">Reference proteome</keyword>
<sequence>MPMLETERLILRAFRQSDFAAYHSMVSDPDVVRYVGQGVPLNAEQAWQSMAYLMGHWWLKGIGLWAVEEKRTKKVIGRVGLYQPEGWPGMELGWMIIKENWRKGFAFEAAQAALAYQRAYIPQEPLISLIHSENKPSIKLAQKLGASFSLGREMGNIQVLEFSYPDHA</sequence>
<dbReference type="EMBL" id="MTSD02000001">
    <property type="protein sequence ID" value="OOV88976.1"/>
    <property type="molecule type" value="Genomic_DNA"/>
</dbReference>
<dbReference type="InterPro" id="IPR051531">
    <property type="entry name" value="N-acetyltransferase"/>
</dbReference>
<evidence type="ECO:0000313" key="2">
    <source>
        <dbReference type="EMBL" id="OOV88976.1"/>
    </source>
</evidence>
<dbReference type="STRING" id="966.BTA35_0204705"/>
<dbReference type="PANTHER" id="PTHR43792">
    <property type="entry name" value="GNAT FAMILY, PUTATIVE (AFU_ORTHOLOGUE AFUA_3G00765)-RELATED-RELATED"/>
    <property type="match status" value="1"/>
</dbReference>
<dbReference type="AlphaFoldDB" id="A0A1T1HGP8"/>
<evidence type="ECO:0000313" key="3">
    <source>
        <dbReference type="Proteomes" id="UP000190064"/>
    </source>
</evidence>
<organism evidence="2 3">
    <name type="scientific">Oceanospirillum linum</name>
    <dbReference type="NCBI Taxonomy" id="966"/>
    <lineage>
        <taxon>Bacteria</taxon>
        <taxon>Pseudomonadati</taxon>
        <taxon>Pseudomonadota</taxon>
        <taxon>Gammaproteobacteria</taxon>
        <taxon>Oceanospirillales</taxon>
        <taxon>Oceanospirillaceae</taxon>
        <taxon>Oceanospirillum</taxon>
    </lineage>
</organism>
<dbReference type="Pfam" id="PF13302">
    <property type="entry name" value="Acetyltransf_3"/>
    <property type="match status" value="1"/>
</dbReference>
<accession>A0A1T1HGP8</accession>
<dbReference type="Gene3D" id="3.40.630.30">
    <property type="match status" value="1"/>
</dbReference>
<dbReference type="SUPFAM" id="SSF55729">
    <property type="entry name" value="Acyl-CoA N-acyltransferases (Nat)"/>
    <property type="match status" value="1"/>
</dbReference>
<name>A0A1T1HGP8_OCELI</name>
<reference evidence="2" key="1">
    <citation type="submission" date="2017-02" db="EMBL/GenBank/DDBJ databases">
        <title>Draft Genome Sequence of the Salt Water Bacterium Oceanospirillum linum ATCC 11336.</title>
        <authorList>
            <person name="Trachtenberg A.M."/>
            <person name="Carney J.G."/>
            <person name="Linnane J.D."/>
            <person name="Rheaume B.A."/>
            <person name="Pitts N.L."/>
            <person name="Mykles D.L."/>
            <person name="Maclea K.S."/>
        </authorList>
    </citation>
    <scope>NUCLEOTIDE SEQUENCE [LARGE SCALE GENOMIC DNA]</scope>
    <source>
        <strain evidence="2">ATCC 11336</strain>
    </source>
</reference>
<comment type="caution">
    <text evidence="2">The sequence shown here is derived from an EMBL/GenBank/DDBJ whole genome shotgun (WGS) entry which is preliminary data.</text>
</comment>
<dbReference type="Proteomes" id="UP000190064">
    <property type="component" value="Unassembled WGS sequence"/>
</dbReference>
<dbReference type="InterPro" id="IPR000182">
    <property type="entry name" value="GNAT_dom"/>
</dbReference>
<proteinExistence type="predicted"/>